<dbReference type="Proteomes" id="UP000548632">
    <property type="component" value="Unassembled WGS sequence"/>
</dbReference>
<dbReference type="Gene3D" id="1.10.3100.20">
    <property type="entry name" value="Protein of unknown function DUF269"/>
    <property type="match status" value="1"/>
</dbReference>
<organism evidence="1 2">
    <name type="scientific">Thiospirillum jenense</name>
    <dbReference type="NCBI Taxonomy" id="1653858"/>
    <lineage>
        <taxon>Bacteria</taxon>
        <taxon>Pseudomonadati</taxon>
        <taxon>Pseudomonadota</taxon>
        <taxon>Gammaproteobacteria</taxon>
        <taxon>Chromatiales</taxon>
        <taxon>Chromatiaceae</taxon>
        <taxon>Thiospirillum</taxon>
    </lineage>
</organism>
<evidence type="ECO:0000313" key="1">
    <source>
        <dbReference type="EMBL" id="MBB1126761.1"/>
    </source>
</evidence>
<protein>
    <submittedName>
        <fullName evidence="1">NifX-associated nitrogen fixation protein</fullName>
    </submittedName>
</protein>
<dbReference type="PIRSF" id="PIRSF005788">
    <property type="entry name" value="NifK"/>
    <property type="match status" value="1"/>
</dbReference>
<dbReference type="Pfam" id="PF03270">
    <property type="entry name" value="DUF269"/>
    <property type="match status" value="1"/>
</dbReference>
<gene>
    <name evidence="1" type="ORF">HUK38_11050</name>
</gene>
<comment type="caution">
    <text evidence="1">The sequence shown here is derived from an EMBL/GenBank/DDBJ whole genome shotgun (WGS) entry which is preliminary data.</text>
</comment>
<evidence type="ECO:0000313" key="2">
    <source>
        <dbReference type="Proteomes" id="UP000548632"/>
    </source>
</evidence>
<sequence length="158" mass="17414">MTDTNAVLIAEDDPVLTTEFGMELIRQLRATDAYGHADTVSNTKMLSVFILTDEKKRSLPVIGNVDAQAIERIQVFYNTIAILIEKECRLMATSLVHLNNEGFGRIVITVGKLVVLDKTVREAHRFGFPSLSKMKDEADKVLSIALELIGDHSSVAGL</sequence>
<accession>A0A839HDQ3</accession>
<proteinExistence type="predicted"/>
<reference evidence="1 2" key="1">
    <citation type="journal article" date="2020" name="Arch. Microbiol.">
        <title>The genome sequence of the giant phototrophic gammaproteobacterium Thiospirillum jenense gives insight into its physiological properties and phylogenetic relationships.</title>
        <authorList>
            <person name="Imhoff J.F."/>
            <person name="Meyer T.E."/>
            <person name="Kyndt J.A."/>
        </authorList>
    </citation>
    <scope>NUCLEOTIDE SEQUENCE [LARGE SCALE GENOMIC DNA]</scope>
    <source>
        <strain evidence="1 2">DSM 216</strain>
    </source>
</reference>
<dbReference type="InterPro" id="IPR004952">
    <property type="entry name" value="NifX-assoc_nitrogen_fix"/>
</dbReference>
<keyword evidence="2" id="KW-1185">Reference proteome</keyword>
<dbReference type="AlphaFoldDB" id="A0A839HDQ3"/>
<dbReference type="EMBL" id="JABVCQ010000025">
    <property type="protein sequence ID" value="MBB1126761.1"/>
    <property type="molecule type" value="Genomic_DNA"/>
</dbReference>
<dbReference type="NCBIfam" id="TIGR02935">
    <property type="entry name" value="NifX-associated nitrogen fixation protein"/>
    <property type="match status" value="1"/>
</dbReference>
<name>A0A839HDQ3_9GAMM</name>
<dbReference type="RefSeq" id="WP_182584390.1">
    <property type="nucleotide sequence ID" value="NZ_JABVCQ010000025.1"/>
</dbReference>